<dbReference type="HOGENOM" id="CLU_2121473_0_0_1"/>
<keyword evidence="2" id="KW-1185">Reference proteome</keyword>
<reference evidence="2" key="2">
    <citation type="submission" date="2015-01" db="EMBL/GenBank/DDBJ databases">
        <title>Evolutionary Origins and Diversification of the Mycorrhizal Mutualists.</title>
        <authorList>
            <consortium name="DOE Joint Genome Institute"/>
            <consortium name="Mycorrhizal Genomics Consortium"/>
            <person name="Kohler A."/>
            <person name="Kuo A."/>
            <person name="Nagy L.G."/>
            <person name="Floudas D."/>
            <person name="Copeland A."/>
            <person name="Barry K.W."/>
            <person name="Cichocki N."/>
            <person name="Veneault-Fourrey C."/>
            <person name="LaButti K."/>
            <person name="Lindquist E.A."/>
            <person name="Lipzen A."/>
            <person name="Lundell T."/>
            <person name="Morin E."/>
            <person name="Murat C."/>
            <person name="Riley R."/>
            <person name="Ohm R."/>
            <person name="Sun H."/>
            <person name="Tunlid A."/>
            <person name="Henrissat B."/>
            <person name="Grigoriev I.V."/>
            <person name="Hibbett D.S."/>
            <person name="Martin F."/>
        </authorList>
    </citation>
    <scope>NUCLEOTIDE SEQUENCE [LARGE SCALE GENOMIC DNA]</scope>
    <source>
        <strain evidence="2">LaAM-08-1</strain>
    </source>
</reference>
<proteinExistence type="predicted"/>
<dbReference type="AlphaFoldDB" id="A0A0C9XWU3"/>
<gene>
    <name evidence="1" type="ORF">K443DRAFT_387933</name>
</gene>
<reference evidence="1 2" key="1">
    <citation type="submission" date="2014-04" db="EMBL/GenBank/DDBJ databases">
        <authorList>
            <consortium name="DOE Joint Genome Institute"/>
            <person name="Kuo A."/>
            <person name="Kohler A."/>
            <person name="Nagy L.G."/>
            <person name="Floudas D."/>
            <person name="Copeland A."/>
            <person name="Barry K.W."/>
            <person name="Cichocki N."/>
            <person name="Veneault-Fourrey C."/>
            <person name="LaButti K."/>
            <person name="Lindquist E.A."/>
            <person name="Lipzen A."/>
            <person name="Lundell T."/>
            <person name="Morin E."/>
            <person name="Murat C."/>
            <person name="Sun H."/>
            <person name="Tunlid A."/>
            <person name="Henrissat B."/>
            <person name="Grigoriev I.V."/>
            <person name="Hibbett D.S."/>
            <person name="Martin F."/>
            <person name="Nordberg H.P."/>
            <person name="Cantor M.N."/>
            <person name="Hua S.X."/>
        </authorList>
    </citation>
    <scope>NUCLEOTIDE SEQUENCE [LARGE SCALE GENOMIC DNA]</scope>
    <source>
        <strain evidence="1 2">LaAM-08-1</strain>
    </source>
</reference>
<sequence>MKESWESWSVSKSNHIIICHLLSTSLQYAKSSMPAIRTGNEVTTASIGASTFPIPRNSLRNAIRIYCDSSSTGSTHSDAGRQYRLLRGFLSRRQWSRPQKVSSLLAQRSRARLP</sequence>
<dbReference type="EMBL" id="KN838538">
    <property type="protein sequence ID" value="KIK09471.1"/>
    <property type="molecule type" value="Genomic_DNA"/>
</dbReference>
<organism evidence="1 2">
    <name type="scientific">Laccaria amethystina LaAM-08-1</name>
    <dbReference type="NCBI Taxonomy" id="1095629"/>
    <lineage>
        <taxon>Eukaryota</taxon>
        <taxon>Fungi</taxon>
        <taxon>Dikarya</taxon>
        <taxon>Basidiomycota</taxon>
        <taxon>Agaricomycotina</taxon>
        <taxon>Agaricomycetes</taxon>
        <taxon>Agaricomycetidae</taxon>
        <taxon>Agaricales</taxon>
        <taxon>Agaricineae</taxon>
        <taxon>Hydnangiaceae</taxon>
        <taxon>Laccaria</taxon>
    </lineage>
</organism>
<evidence type="ECO:0000313" key="2">
    <source>
        <dbReference type="Proteomes" id="UP000054477"/>
    </source>
</evidence>
<name>A0A0C9XWU3_9AGAR</name>
<evidence type="ECO:0000313" key="1">
    <source>
        <dbReference type="EMBL" id="KIK09471.1"/>
    </source>
</evidence>
<protein>
    <submittedName>
        <fullName evidence="1">Uncharacterized protein</fullName>
    </submittedName>
</protein>
<dbReference type="Proteomes" id="UP000054477">
    <property type="component" value="Unassembled WGS sequence"/>
</dbReference>
<accession>A0A0C9XWU3</accession>